<name>A0A6I1FKF4_9BACI</name>
<evidence type="ECO:0000313" key="1">
    <source>
        <dbReference type="EMBL" id="KAB7704112.1"/>
    </source>
</evidence>
<dbReference type="Gene3D" id="4.10.280.10">
    <property type="entry name" value="Helix-loop-helix DNA-binding domain"/>
    <property type="match status" value="1"/>
</dbReference>
<protein>
    <submittedName>
        <fullName evidence="1">Spo0E family sporulation regulatory protein-aspartic acid phosphatase</fullName>
    </submittedName>
</protein>
<keyword evidence="2" id="KW-1185">Reference proteome</keyword>
<gene>
    <name evidence="1" type="ORF">F9802_18985</name>
</gene>
<dbReference type="InterPro" id="IPR037208">
    <property type="entry name" value="Spo0E-like_sf"/>
</dbReference>
<accession>A0A6I1FKF4</accession>
<dbReference type="GO" id="GO:0046983">
    <property type="term" value="F:protein dimerization activity"/>
    <property type="evidence" value="ECO:0007669"/>
    <property type="project" value="InterPro"/>
</dbReference>
<sequence length="51" mass="5874">MMTAAIDILDKIEDCRNNMVMLAMQTSFTDKRVVEISVELDQLLNQLEQSK</sequence>
<dbReference type="GO" id="GO:0043937">
    <property type="term" value="P:regulation of sporulation"/>
    <property type="evidence" value="ECO:0007669"/>
    <property type="project" value="InterPro"/>
</dbReference>
<dbReference type="EMBL" id="WEIO01000019">
    <property type="protein sequence ID" value="KAB7704112.1"/>
    <property type="molecule type" value="Genomic_DNA"/>
</dbReference>
<dbReference type="Proteomes" id="UP000429595">
    <property type="component" value="Unassembled WGS sequence"/>
</dbReference>
<evidence type="ECO:0000313" key="2">
    <source>
        <dbReference type="Proteomes" id="UP000429595"/>
    </source>
</evidence>
<comment type="caution">
    <text evidence="1">The sequence shown here is derived from an EMBL/GenBank/DDBJ whole genome shotgun (WGS) entry which is preliminary data.</text>
</comment>
<organism evidence="1 2">
    <name type="scientific">Bacillus aerolatus</name>
    <dbReference type="NCBI Taxonomy" id="2653354"/>
    <lineage>
        <taxon>Bacteria</taxon>
        <taxon>Bacillati</taxon>
        <taxon>Bacillota</taxon>
        <taxon>Bacilli</taxon>
        <taxon>Bacillales</taxon>
        <taxon>Bacillaceae</taxon>
        <taxon>Bacillus</taxon>
    </lineage>
</organism>
<dbReference type="AlphaFoldDB" id="A0A6I1FKF4"/>
<dbReference type="Pfam" id="PF09388">
    <property type="entry name" value="SpoOE-like"/>
    <property type="match status" value="1"/>
</dbReference>
<dbReference type="SUPFAM" id="SSF140500">
    <property type="entry name" value="BAS1536-like"/>
    <property type="match status" value="1"/>
</dbReference>
<proteinExistence type="predicted"/>
<dbReference type="InterPro" id="IPR018540">
    <property type="entry name" value="Spo0E-like"/>
</dbReference>
<dbReference type="InterPro" id="IPR036638">
    <property type="entry name" value="HLH_DNA-bd_sf"/>
</dbReference>
<reference evidence="1 2" key="1">
    <citation type="submission" date="2019-10" db="EMBL/GenBank/DDBJ databases">
        <title>Bacillus aerolatum sp. nov., isolated from bioaerosol of sport playgrounds.</title>
        <authorList>
            <person name="Chen P."/>
            <person name="Zhang G."/>
        </authorList>
    </citation>
    <scope>NUCLEOTIDE SEQUENCE [LARGE SCALE GENOMIC DNA]</scope>
    <source>
        <strain evidence="1 2">CX253</strain>
    </source>
</reference>
<dbReference type="RefSeq" id="WP_152154677.1">
    <property type="nucleotide sequence ID" value="NZ_WEIO01000019.1"/>
</dbReference>